<gene>
    <name evidence="3" type="ORF">MKZ38_006115</name>
</gene>
<evidence type="ECO:0000313" key="3">
    <source>
        <dbReference type="EMBL" id="KAJ2905209.1"/>
    </source>
</evidence>
<keyword evidence="4" id="KW-1185">Reference proteome</keyword>
<dbReference type="EMBL" id="JAKWBI020000036">
    <property type="protein sequence ID" value="KAJ2905209.1"/>
    <property type="molecule type" value="Genomic_DNA"/>
</dbReference>
<keyword evidence="2" id="KW-0472">Membrane</keyword>
<proteinExistence type="predicted"/>
<accession>A0AAD5S3N5</accession>
<organism evidence="3 4">
    <name type="scientific">Zalerion maritima</name>
    <dbReference type="NCBI Taxonomy" id="339359"/>
    <lineage>
        <taxon>Eukaryota</taxon>
        <taxon>Fungi</taxon>
        <taxon>Dikarya</taxon>
        <taxon>Ascomycota</taxon>
        <taxon>Pezizomycotina</taxon>
        <taxon>Sordariomycetes</taxon>
        <taxon>Lulworthiomycetidae</taxon>
        <taxon>Lulworthiales</taxon>
        <taxon>Lulworthiaceae</taxon>
        <taxon>Zalerion</taxon>
    </lineage>
</organism>
<keyword evidence="2" id="KW-1133">Transmembrane helix</keyword>
<evidence type="ECO:0000313" key="4">
    <source>
        <dbReference type="Proteomes" id="UP001201980"/>
    </source>
</evidence>
<dbReference type="AlphaFoldDB" id="A0AAD5S3N5"/>
<dbReference type="Proteomes" id="UP001201980">
    <property type="component" value="Unassembled WGS sequence"/>
</dbReference>
<feature type="region of interest" description="Disordered" evidence="1">
    <location>
        <begin position="271"/>
        <end position="298"/>
    </location>
</feature>
<comment type="caution">
    <text evidence="3">The sequence shown here is derived from an EMBL/GenBank/DDBJ whole genome shotgun (WGS) entry which is preliminary data.</text>
</comment>
<keyword evidence="2" id="KW-0812">Transmembrane</keyword>
<evidence type="ECO:0000256" key="1">
    <source>
        <dbReference type="SAM" id="MobiDB-lite"/>
    </source>
</evidence>
<feature type="compositionally biased region" description="Polar residues" evidence="1">
    <location>
        <begin position="271"/>
        <end position="281"/>
    </location>
</feature>
<feature type="compositionally biased region" description="Basic and acidic residues" evidence="1">
    <location>
        <begin position="457"/>
        <end position="468"/>
    </location>
</feature>
<name>A0AAD5S3N5_9PEZI</name>
<evidence type="ECO:0000256" key="2">
    <source>
        <dbReference type="SAM" id="Phobius"/>
    </source>
</evidence>
<feature type="region of interest" description="Disordered" evidence="1">
    <location>
        <begin position="401"/>
        <end position="426"/>
    </location>
</feature>
<reference evidence="3" key="1">
    <citation type="submission" date="2022-07" db="EMBL/GenBank/DDBJ databases">
        <title>Draft genome sequence of Zalerion maritima ATCC 34329, a (micro)plastics degrading marine fungus.</title>
        <authorList>
            <person name="Paco A."/>
            <person name="Goncalves M.F.M."/>
            <person name="Rocha-Santos T.A.P."/>
            <person name="Alves A."/>
        </authorList>
    </citation>
    <scope>NUCLEOTIDE SEQUENCE</scope>
    <source>
        <strain evidence="3">ATCC 34329</strain>
    </source>
</reference>
<sequence>MGDNTRHHEAGNQTESLTTSFPGITGITWTFYLLAAVYLCRIFDGEAQAQGQALLVEMVGSGLSAVGFLFLEHLLVYSTLPLSLVIGYYRSTTTSLSTTTRRNQNPSSTWTDDSVLSALWFGHEVPAGLARKCAVGSENNRTATVVAKTFDKVSTGLMDKRNVDPASLEKLRRKVLAWWRRRRRSSNHEEEEKTLLHIPSLLEMIHLYTSISPETRRRYKIMPPQILLTACAWDHTGLLRMPGITTGTIRTLRRKPGLVLTPITCPIQEPTTQLSTASRTSLAPPRPTPVHPSAETSEVPVEEWKVSYAPQSQTQNIGASPPSPPLPEREIKELMGRYSRHVLMERGGPWVVAATDGLKEGLKSRHGEQDDVLATHPNLACLWEDVGGGRGGGGVHWRQEEAEEAEEEFGHQSSHIPSSPAAPAPPVYEASRAFSLKRGSETLRQADYFDWGFAQGKGREGKGREGRKAHTWMGPRMNGKQTCIARIGGIAG</sequence>
<feature type="transmembrane region" description="Helical" evidence="2">
    <location>
        <begin position="52"/>
        <end position="71"/>
    </location>
</feature>
<feature type="region of interest" description="Disordered" evidence="1">
    <location>
        <begin position="455"/>
        <end position="476"/>
    </location>
</feature>
<protein>
    <submittedName>
        <fullName evidence="3">Uncharacterized protein</fullName>
    </submittedName>
</protein>
<feature type="transmembrane region" description="Helical" evidence="2">
    <location>
        <begin position="20"/>
        <end position="40"/>
    </location>
</feature>